<reference evidence="2" key="1">
    <citation type="submission" date="2016-06" db="EMBL/GenBank/DDBJ databases">
        <authorList>
            <person name="Varghese N."/>
            <person name="Submissions Spin"/>
        </authorList>
    </citation>
    <scope>NUCLEOTIDE SEQUENCE [LARGE SCALE GENOMIC DNA]</scope>
    <source>
        <strain evidence="2">DSM 45794</strain>
    </source>
</reference>
<proteinExistence type="predicted"/>
<keyword evidence="2" id="KW-1185">Reference proteome</keyword>
<name>A0A1A9B7F6_9ACTN</name>
<evidence type="ECO:0000313" key="1">
    <source>
        <dbReference type="EMBL" id="SBT65026.1"/>
    </source>
</evidence>
<accession>A0A1A9B7F6</accession>
<dbReference type="Proteomes" id="UP000199558">
    <property type="component" value="Unassembled WGS sequence"/>
</dbReference>
<sequence length="242" mass="26244">MTSVFRPPGALPRIVPAGALADVPADRFLALLEAVTMILTLPGRAATRVDALVVPTGQGEDWRLTDAIRAWEVDPAPRHLLVASTNPAERTYRPLTLDRLRALGLRRVDGVVLQAEPAGDTGQQARWIVDRVRELGIGSLALVVSPYHLVRVYLTVLRAADDAGLRVPVVPLPVAVAPHAPVPETGACGYDLVAGEVSRLLRYPDEGWIATPERLRAYLRWLWTEHRALLAGPGPDPLSASR</sequence>
<evidence type="ECO:0000313" key="2">
    <source>
        <dbReference type="Proteomes" id="UP000199558"/>
    </source>
</evidence>
<protein>
    <submittedName>
        <fullName evidence="1">DUF218 domain</fullName>
    </submittedName>
</protein>
<organism evidence="1 2">
    <name type="scientific">Micromonospora sediminicola</name>
    <dbReference type="NCBI Taxonomy" id="946078"/>
    <lineage>
        <taxon>Bacteria</taxon>
        <taxon>Bacillati</taxon>
        <taxon>Actinomycetota</taxon>
        <taxon>Actinomycetes</taxon>
        <taxon>Micromonosporales</taxon>
        <taxon>Micromonosporaceae</taxon>
        <taxon>Micromonospora</taxon>
    </lineage>
</organism>
<gene>
    <name evidence="1" type="ORF">GA0070622_2016</name>
</gene>
<dbReference type="RefSeq" id="WP_245666163.1">
    <property type="nucleotide sequence ID" value="NZ_FLRH01000003.1"/>
</dbReference>
<dbReference type="EMBL" id="FLRH01000003">
    <property type="protein sequence ID" value="SBT65026.1"/>
    <property type="molecule type" value="Genomic_DNA"/>
</dbReference>
<dbReference type="AlphaFoldDB" id="A0A1A9B7F6"/>